<keyword evidence="1" id="KW-0472">Membrane</keyword>
<gene>
    <name evidence="2" type="ORF">C8F04DRAFT_1253604</name>
</gene>
<dbReference type="Proteomes" id="UP001218188">
    <property type="component" value="Unassembled WGS sequence"/>
</dbReference>
<feature type="transmembrane region" description="Helical" evidence="1">
    <location>
        <begin position="23"/>
        <end position="46"/>
    </location>
</feature>
<feature type="transmembrane region" description="Helical" evidence="1">
    <location>
        <begin position="118"/>
        <end position="136"/>
    </location>
</feature>
<feature type="transmembrane region" description="Helical" evidence="1">
    <location>
        <begin position="58"/>
        <end position="82"/>
    </location>
</feature>
<keyword evidence="1" id="KW-1133">Transmembrane helix</keyword>
<evidence type="ECO:0000313" key="3">
    <source>
        <dbReference type="Proteomes" id="UP001218188"/>
    </source>
</evidence>
<sequence>MANPLFIPPNSSSWMQTNIDNTFGLLFIVAIVSACLYGVGILQFWLYIRKYHSRDGLVLKLLVIAVMVCDTFQQGLLCHAVYKYLGIPLHIPSYDQITRLTVSSISDRAILPTVVKSIVIELFFSFAIAALVQQFYCWRILKVGKSRLLAGVVSLICWVSTIITVVYSIKAMKLATFEELLSLRPLSIAGNIIYAVADMTISAVLIILLYSAKTAGLFKRTTDLINRLVCEDQEIRIVDAQQV</sequence>
<feature type="transmembrane region" description="Helical" evidence="1">
    <location>
        <begin position="189"/>
        <end position="210"/>
    </location>
</feature>
<comment type="caution">
    <text evidence="2">The sequence shown here is derived from an EMBL/GenBank/DDBJ whole genome shotgun (WGS) entry which is preliminary data.</text>
</comment>
<accession>A0AAD6TB58</accession>
<evidence type="ECO:0000256" key="1">
    <source>
        <dbReference type="SAM" id="Phobius"/>
    </source>
</evidence>
<dbReference type="AlphaFoldDB" id="A0AAD6TB58"/>
<evidence type="ECO:0000313" key="2">
    <source>
        <dbReference type="EMBL" id="KAJ7040677.1"/>
    </source>
</evidence>
<keyword evidence="1" id="KW-0812">Transmembrane</keyword>
<keyword evidence="3" id="KW-1185">Reference proteome</keyword>
<protein>
    <submittedName>
        <fullName evidence="2">Uncharacterized protein</fullName>
    </submittedName>
</protein>
<feature type="transmembrane region" description="Helical" evidence="1">
    <location>
        <begin position="148"/>
        <end position="169"/>
    </location>
</feature>
<organism evidence="2 3">
    <name type="scientific">Mycena alexandri</name>
    <dbReference type="NCBI Taxonomy" id="1745969"/>
    <lineage>
        <taxon>Eukaryota</taxon>
        <taxon>Fungi</taxon>
        <taxon>Dikarya</taxon>
        <taxon>Basidiomycota</taxon>
        <taxon>Agaricomycotina</taxon>
        <taxon>Agaricomycetes</taxon>
        <taxon>Agaricomycetidae</taxon>
        <taxon>Agaricales</taxon>
        <taxon>Marasmiineae</taxon>
        <taxon>Mycenaceae</taxon>
        <taxon>Mycena</taxon>
    </lineage>
</organism>
<dbReference type="EMBL" id="JARJCM010000020">
    <property type="protein sequence ID" value="KAJ7040677.1"/>
    <property type="molecule type" value="Genomic_DNA"/>
</dbReference>
<name>A0AAD6TB58_9AGAR</name>
<proteinExistence type="predicted"/>
<reference evidence="2" key="1">
    <citation type="submission" date="2023-03" db="EMBL/GenBank/DDBJ databases">
        <title>Massive genome expansion in bonnet fungi (Mycena s.s.) driven by repeated elements and novel gene families across ecological guilds.</title>
        <authorList>
            <consortium name="Lawrence Berkeley National Laboratory"/>
            <person name="Harder C.B."/>
            <person name="Miyauchi S."/>
            <person name="Viragh M."/>
            <person name="Kuo A."/>
            <person name="Thoen E."/>
            <person name="Andreopoulos B."/>
            <person name="Lu D."/>
            <person name="Skrede I."/>
            <person name="Drula E."/>
            <person name="Henrissat B."/>
            <person name="Morin E."/>
            <person name="Kohler A."/>
            <person name="Barry K."/>
            <person name="LaButti K."/>
            <person name="Morin E."/>
            <person name="Salamov A."/>
            <person name="Lipzen A."/>
            <person name="Mereny Z."/>
            <person name="Hegedus B."/>
            <person name="Baldrian P."/>
            <person name="Stursova M."/>
            <person name="Weitz H."/>
            <person name="Taylor A."/>
            <person name="Grigoriev I.V."/>
            <person name="Nagy L.G."/>
            <person name="Martin F."/>
            <person name="Kauserud H."/>
        </authorList>
    </citation>
    <scope>NUCLEOTIDE SEQUENCE</scope>
    <source>
        <strain evidence="2">CBHHK200</strain>
    </source>
</reference>